<comment type="catalytic activity">
    <reaction evidence="10">
        <text>ATP + H2O = ADP + phosphate + H(+)</text>
        <dbReference type="Rhea" id="RHEA:13065"/>
        <dbReference type="ChEBI" id="CHEBI:15377"/>
        <dbReference type="ChEBI" id="CHEBI:15378"/>
        <dbReference type="ChEBI" id="CHEBI:30616"/>
        <dbReference type="ChEBI" id="CHEBI:43474"/>
        <dbReference type="ChEBI" id="CHEBI:456216"/>
        <dbReference type="EC" id="3.6.4.13"/>
    </reaction>
</comment>
<dbReference type="InterPro" id="IPR027417">
    <property type="entry name" value="P-loop_NTPase"/>
</dbReference>
<dbReference type="InterPro" id="IPR014001">
    <property type="entry name" value="Helicase_ATP-bd"/>
</dbReference>
<dbReference type="GO" id="GO:0005634">
    <property type="term" value="C:nucleus"/>
    <property type="evidence" value="ECO:0007669"/>
    <property type="project" value="UniProtKB-SubCell"/>
</dbReference>
<evidence type="ECO:0000256" key="1">
    <source>
        <dbReference type="ARBA" id="ARBA00004123"/>
    </source>
</evidence>
<feature type="domain" description="DEAD-box RNA helicase Q" evidence="15">
    <location>
        <begin position="249"/>
        <end position="277"/>
    </location>
</feature>
<dbReference type="EC" id="3.6.4.13" evidence="2"/>
<keyword evidence="5 12" id="KW-0347">Helicase</keyword>
<dbReference type="Proteomes" id="UP001150925">
    <property type="component" value="Unassembled WGS sequence"/>
</dbReference>
<dbReference type="GO" id="GO:0003723">
    <property type="term" value="F:RNA binding"/>
    <property type="evidence" value="ECO:0007669"/>
    <property type="project" value="UniProtKB-KW"/>
</dbReference>
<evidence type="ECO:0000256" key="8">
    <source>
        <dbReference type="ARBA" id="ARBA00023242"/>
    </source>
</evidence>
<keyword evidence="6 12" id="KW-0067">ATP-binding</keyword>
<keyword evidence="3 12" id="KW-0547">Nucleotide-binding</keyword>
<dbReference type="PROSITE" id="PS51192">
    <property type="entry name" value="HELICASE_ATP_BIND_1"/>
    <property type="match status" value="1"/>
</dbReference>
<feature type="short sequence motif" description="Q motif" evidence="11">
    <location>
        <begin position="249"/>
        <end position="277"/>
    </location>
</feature>
<evidence type="ECO:0000256" key="11">
    <source>
        <dbReference type="PROSITE-ProRule" id="PRU00552"/>
    </source>
</evidence>
<gene>
    <name evidence="16" type="ORF">IWQ62_005969</name>
</gene>
<keyword evidence="7" id="KW-0694">RNA-binding</keyword>
<organism evidence="16 17">
    <name type="scientific">Dispira parvispora</name>
    <dbReference type="NCBI Taxonomy" id="1520584"/>
    <lineage>
        <taxon>Eukaryota</taxon>
        <taxon>Fungi</taxon>
        <taxon>Fungi incertae sedis</taxon>
        <taxon>Zoopagomycota</taxon>
        <taxon>Kickxellomycotina</taxon>
        <taxon>Dimargaritomycetes</taxon>
        <taxon>Dimargaritales</taxon>
        <taxon>Dimargaritaceae</taxon>
        <taxon>Dispira</taxon>
    </lineage>
</organism>
<dbReference type="OrthoDB" id="196131at2759"/>
<dbReference type="FunFam" id="3.40.50.300:FF:000079">
    <property type="entry name" value="probable ATP-dependent RNA helicase DDX17"/>
    <property type="match status" value="1"/>
</dbReference>
<sequence length="507" mass="55299">MHRPNSNKTSGFRTRVQFGLGMSSAIPGRPTSGPSGTSLSRNVFGDPESRHAVAPEDGTAGQERLNNPVTVSNVPSQSSSIHAREVATNDTDEDEIDPLEAFMQDINGQVQAAKEHVKDTPKSNYGELDDNDPLEHYMQQLTGYGNESTTQDSTVQAADANRSRHTTTGTVDSSADELDSEQLASNYPVKKDVEPLAAVDHSSITYLPIEKRFYAEHPEVAAMDTAQVQSLRQTSRIQVRGANVPKPCTAFYHFGFDQTLVDSLTRCGYQEPTPIQQQAIPAALSGRDIIGIAKTGSGKTAAFLLPMLVHLMDQEKLKKGEGPTGLVLAPTRELAQQIQNEARKLAKGCGITIAAVYGGTSKMDQFKSLRYGTVDIVVGTPGRLIDLVRMKATNLHRVSYLVLDEADRMFDLGFEPQVRSICDRVRPDRQTLLFSATFPSKIERLALQVATDPVRIAIGKLGEASADITQSFYVFTNGTGKWDWIQQQMPTHCIEGSVLVFAGQMGT</sequence>
<dbReference type="InterPro" id="IPR050079">
    <property type="entry name" value="DEAD_box_RNA_helicase"/>
</dbReference>
<comment type="caution">
    <text evidence="16">The sequence shown here is derived from an EMBL/GenBank/DDBJ whole genome shotgun (WGS) entry which is preliminary data.</text>
</comment>
<evidence type="ECO:0000256" key="13">
    <source>
        <dbReference type="SAM" id="MobiDB-lite"/>
    </source>
</evidence>
<feature type="compositionally biased region" description="Polar residues" evidence="13">
    <location>
        <begin position="32"/>
        <end position="41"/>
    </location>
</feature>
<feature type="region of interest" description="Disordered" evidence="13">
    <location>
        <begin position="1"/>
        <end position="90"/>
    </location>
</feature>
<reference evidence="16" key="1">
    <citation type="submission" date="2022-07" db="EMBL/GenBank/DDBJ databases">
        <title>Phylogenomic reconstructions and comparative analyses of Kickxellomycotina fungi.</title>
        <authorList>
            <person name="Reynolds N.K."/>
            <person name="Stajich J.E."/>
            <person name="Barry K."/>
            <person name="Grigoriev I.V."/>
            <person name="Crous P."/>
            <person name="Smith M.E."/>
        </authorList>
    </citation>
    <scope>NUCLEOTIDE SEQUENCE</scope>
    <source>
        <strain evidence="16">RSA 1196</strain>
    </source>
</reference>
<dbReference type="AlphaFoldDB" id="A0A9W8ALR2"/>
<feature type="compositionally biased region" description="Polar residues" evidence="13">
    <location>
        <begin position="145"/>
        <end position="156"/>
    </location>
</feature>
<dbReference type="InterPro" id="IPR000629">
    <property type="entry name" value="RNA-helicase_DEAD-box_CS"/>
</dbReference>
<dbReference type="PANTHER" id="PTHR47959:SF15">
    <property type="entry name" value="RNA HELICASE"/>
    <property type="match status" value="1"/>
</dbReference>
<feature type="non-terminal residue" evidence="16">
    <location>
        <position position="507"/>
    </location>
</feature>
<feature type="domain" description="Helicase ATP-binding" evidence="14">
    <location>
        <begin position="280"/>
        <end position="456"/>
    </location>
</feature>
<accession>A0A9W8ALR2</accession>
<comment type="subcellular location">
    <subcellularLocation>
        <location evidence="1">Nucleus</location>
    </subcellularLocation>
</comment>
<name>A0A9W8ALR2_9FUNG</name>
<keyword evidence="4 12" id="KW-0378">Hydrolase</keyword>
<proteinExistence type="inferred from homology"/>
<evidence type="ECO:0000256" key="3">
    <source>
        <dbReference type="ARBA" id="ARBA00022741"/>
    </source>
</evidence>
<evidence type="ECO:0000256" key="7">
    <source>
        <dbReference type="ARBA" id="ARBA00022884"/>
    </source>
</evidence>
<dbReference type="PROSITE" id="PS51195">
    <property type="entry name" value="Q_MOTIF"/>
    <property type="match status" value="1"/>
</dbReference>
<feature type="region of interest" description="Disordered" evidence="13">
    <location>
        <begin position="145"/>
        <end position="173"/>
    </location>
</feature>
<dbReference type="GO" id="GO:0003724">
    <property type="term" value="F:RNA helicase activity"/>
    <property type="evidence" value="ECO:0007669"/>
    <property type="project" value="UniProtKB-EC"/>
</dbReference>
<evidence type="ECO:0000313" key="16">
    <source>
        <dbReference type="EMBL" id="KAJ1953534.1"/>
    </source>
</evidence>
<dbReference type="PANTHER" id="PTHR47959">
    <property type="entry name" value="ATP-DEPENDENT RNA HELICASE RHLE-RELATED"/>
    <property type="match status" value="1"/>
</dbReference>
<keyword evidence="17" id="KW-1185">Reference proteome</keyword>
<dbReference type="PROSITE" id="PS00039">
    <property type="entry name" value="DEAD_ATP_HELICASE"/>
    <property type="match status" value="1"/>
</dbReference>
<dbReference type="SUPFAM" id="SSF52540">
    <property type="entry name" value="P-loop containing nucleoside triphosphate hydrolases"/>
    <property type="match status" value="1"/>
</dbReference>
<feature type="compositionally biased region" description="Polar residues" evidence="13">
    <location>
        <begin position="64"/>
        <end position="81"/>
    </location>
</feature>
<dbReference type="GO" id="GO:0005829">
    <property type="term" value="C:cytosol"/>
    <property type="evidence" value="ECO:0007669"/>
    <property type="project" value="TreeGrafter"/>
</dbReference>
<comment type="similarity">
    <text evidence="9">Belongs to the DEAD box helicase family. DDX52/ROK1 subfamily.</text>
</comment>
<dbReference type="GO" id="GO:0005524">
    <property type="term" value="F:ATP binding"/>
    <property type="evidence" value="ECO:0007669"/>
    <property type="project" value="UniProtKB-KW"/>
</dbReference>
<dbReference type="Pfam" id="PF00270">
    <property type="entry name" value="DEAD"/>
    <property type="match status" value="1"/>
</dbReference>
<evidence type="ECO:0000256" key="9">
    <source>
        <dbReference type="ARBA" id="ARBA00024355"/>
    </source>
</evidence>
<dbReference type="EMBL" id="JANBPY010002844">
    <property type="protein sequence ID" value="KAJ1953534.1"/>
    <property type="molecule type" value="Genomic_DNA"/>
</dbReference>
<evidence type="ECO:0000256" key="10">
    <source>
        <dbReference type="ARBA" id="ARBA00047984"/>
    </source>
</evidence>
<evidence type="ECO:0000256" key="6">
    <source>
        <dbReference type="ARBA" id="ARBA00022840"/>
    </source>
</evidence>
<dbReference type="GO" id="GO:0016787">
    <property type="term" value="F:hydrolase activity"/>
    <property type="evidence" value="ECO:0007669"/>
    <property type="project" value="UniProtKB-KW"/>
</dbReference>
<dbReference type="InterPro" id="IPR011545">
    <property type="entry name" value="DEAD/DEAH_box_helicase_dom"/>
</dbReference>
<dbReference type="SMART" id="SM00487">
    <property type="entry name" value="DEXDc"/>
    <property type="match status" value="1"/>
</dbReference>
<protein>
    <recommendedName>
        <fullName evidence="2">RNA helicase</fullName>
        <ecNumber evidence="2">3.6.4.13</ecNumber>
    </recommendedName>
</protein>
<dbReference type="Gene3D" id="3.40.50.300">
    <property type="entry name" value="P-loop containing nucleotide triphosphate hydrolases"/>
    <property type="match status" value="1"/>
</dbReference>
<dbReference type="InterPro" id="IPR014014">
    <property type="entry name" value="RNA_helicase_DEAD_Q_motif"/>
</dbReference>
<evidence type="ECO:0000256" key="2">
    <source>
        <dbReference type="ARBA" id="ARBA00012552"/>
    </source>
</evidence>
<keyword evidence="8" id="KW-0539">Nucleus</keyword>
<evidence type="ECO:0000256" key="4">
    <source>
        <dbReference type="ARBA" id="ARBA00022801"/>
    </source>
</evidence>
<evidence type="ECO:0000256" key="12">
    <source>
        <dbReference type="RuleBase" id="RU000492"/>
    </source>
</evidence>
<evidence type="ECO:0000259" key="15">
    <source>
        <dbReference type="PROSITE" id="PS51195"/>
    </source>
</evidence>
<evidence type="ECO:0000313" key="17">
    <source>
        <dbReference type="Proteomes" id="UP001150925"/>
    </source>
</evidence>
<evidence type="ECO:0000259" key="14">
    <source>
        <dbReference type="PROSITE" id="PS51192"/>
    </source>
</evidence>
<feature type="compositionally biased region" description="Polar residues" evidence="13">
    <location>
        <begin position="1"/>
        <end position="12"/>
    </location>
</feature>
<evidence type="ECO:0000256" key="5">
    <source>
        <dbReference type="ARBA" id="ARBA00022806"/>
    </source>
</evidence>